<accession>A0ABV4AH98</accession>
<organism evidence="1 2">
    <name type="scientific">Isoalcanivorax beigongshangi</name>
    <dbReference type="NCBI Taxonomy" id="3238810"/>
    <lineage>
        <taxon>Bacteria</taxon>
        <taxon>Pseudomonadati</taxon>
        <taxon>Pseudomonadota</taxon>
        <taxon>Gammaproteobacteria</taxon>
        <taxon>Oceanospirillales</taxon>
        <taxon>Alcanivoracaceae</taxon>
        <taxon>Isoalcanivorax</taxon>
    </lineage>
</organism>
<comment type="caution">
    <text evidence="1">The sequence shown here is derived from an EMBL/GenBank/DDBJ whole genome shotgun (WGS) entry which is preliminary data.</text>
</comment>
<proteinExistence type="predicted"/>
<dbReference type="Proteomes" id="UP001562065">
    <property type="component" value="Unassembled WGS sequence"/>
</dbReference>
<protein>
    <submittedName>
        <fullName evidence="1">Uncharacterized protein</fullName>
    </submittedName>
</protein>
<sequence length="88" mass="9530">MGTLHWVGFPPARQDLLQQLHASVGPQDTLLLVDAGLLHARHPALLAQLPTPLPCHCFGPSAAATPSLDAAALAELCVRYPRHLNWWP</sequence>
<evidence type="ECO:0000313" key="1">
    <source>
        <dbReference type="EMBL" id="MEY1661927.1"/>
    </source>
</evidence>
<evidence type="ECO:0000313" key="2">
    <source>
        <dbReference type="Proteomes" id="UP001562065"/>
    </source>
</evidence>
<dbReference type="RefSeq" id="WP_369455173.1">
    <property type="nucleotide sequence ID" value="NZ_JBGCUO010000001.1"/>
</dbReference>
<keyword evidence="2" id="KW-1185">Reference proteome</keyword>
<dbReference type="EMBL" id="JBGCUO010000001">
    <property type="protein sequence ID" value="MEY1661927.1"/>
    <property type="molecule type" value="Genomic_DNA"/>
</dbReference>
<name>A0ABV4AH98_9GAMM</name>
<gene>
    <name evidence="1" type="ORF">AB5I84_07155</name>
</gene>
<reference evidence="1 2" key="1">
    <citation type="submission" date="2024-07" db="EMBL/GenBank/DDBJ databases">
        <authorList>
            <person name="Ren Q."/>
        </authorList>
    </citation>
    <scope>NUCLEOTIDE SEQUENCE [LARGE SCALE GENOMIC DNA]</scope>
    <source>
        <strain evidence="1 2">REN37</strain>
    </source>
</reference>